<dbReference type="GO" id="GO:0003886">
    <property type="term" value="F:DNA (cytosine-5-)-methyltransferase activity"/>
    <property type="evidence" value="ECO:0007669"/>
    <property type="project" value="UniProtKB-EC"/>
</dbReference>
<dbReference type="GO" id="GO:0005634">
    <property type="term" value="C:nucleus"/>
    <property type="evidence" value="ECO:0007669"/>
    <property type="project" value="TreeGrafter"/>
</dbReference>
<dbReference type="GO" id="GO:0044027">
    <property type="term" value="P:negative regulation of gene expression via chromosomal CpG island methylation"/>
    <property type="evidence" value="ECO:0007669"/>
    <property type="project" value="TreeGrafter"/>
</dbReference>
<dbReference type="EMBL" id="PDCK01000040">
    <property type="protein sequence ID" value="PRQ48688.1"/>
    <property type="molecule type" value="Genomic_DNA"/>
</dbReference>
<protein>
    <submittedName>
        <fullName evidence="1">Putative DNA (Cytosine-5-)-methyltransferase</fullName>
        <ecNumber evidence="1">2.1.1.37</ecNumber>
    </submittedName>
</protein>
<dbReference type="InterPro" id="IPR029063">
    <property type="entry name" value="SAM-dependent_MTases_sf"/>
</dbReference>
<dbReference type="AlphaFoldDB" id="A0A2P6RQH6"/>
<dbReference type="EC" id="2.1.1.37" evidence="1"/>
<dbReference type="GO" id="GO:0032259">
    <property type="term" value="P:methylation"/>
    <property type="evidence" value="ECO:0007669"/>
    <property type="project" value="UniProtKB-KW"/>
</dbReference>
<dbReference type="Proteomes" id="UP000238479">
    <property type="component" value="Chromosome 2"/>
</dbReference>
<dbReference type="Gramene" id="PRQ48688">
    <property type="protein sequence ID" value="PRQ48688"/>
    <property type="gene ID" value="RchiOBHm_Chr2g0113541"/>
</dbReference>
<dbReference type="PANTHER" id="PTHR10629:SF52">
    <property type="entry name" value="DNA (CYTOSINE-5)-METHYLTRANSFERASE 1"/>
    <property type="match status" value="1"/>
</dbReference>
<gene>
    <name evidence="1" type="ORF">RchiOBHm_Chr2g0113541</name>
</gene>
<dbReference type="STRING" id="74649.A0A2P6RQH6"/>
<proteinExistence type="predicted"/>
<dbReference type="PANTHER" id="PTHR10629">
    <property type="entry name" value="CYTOSINE-SPECIFIC METHYLTRANSFERASE"/>
    <property type="match status" value="1"/>
</dbReference>
<name>A0A2P6RQH6_ROSCH</name>
<organism evidence="1 2">
    <name type="scientific">Rosa chinensis</name>
    <name type="common">China rose</name>
    <dbReference type="NCBI Taxonomy" id="74649"/>
    <lineage>
        <taxon>Eukaryota</taxon>
        <taxon>Viridiplantae</taxon>
        <taxon>Streptophyta</taxon>
        <taxon>Embryophyta</taxon>
        <taxon>Tracheophyta</taxon>
        <taxon>Spermatophyta</taxon>
        <taxon>Magnoliopsida</taxon>
        <taxon>eudicotyledons</taxon>
        <taxon>Gunneridae</taxon>
        <taxon>Pentapetalae</taxon>
        <taxon>rosids</taxon>
        <taxon>fabids</taxon>
        <taxon>Rosales</taxon>
        <taxon>Rosaceae</taxon>
        <taxon>Rosoideae</taxon>
        <taxon>Rosoideae incertae sedis</taxon>
        <taxon>Rosa</taxon>
    </lineage>
</organism>
<reference evidence="1 2" key="1">
    <citation type="journal article" date="2018" name="Nat. Genet.">
        <title>The Rosa genome provides new insights in the design of modern roses.</title>
        <authorList>
            <person name="Bendahmane M."/>
        </authorList>
    </citation>
    <scope>NUCLEOTIDE SEQUENCE [LARGE SCALE GENOMIC DNA]</scope>
    <source>
        <strain evidence="2">cv. Old Blush</strain>
    </source>
</reference>
<accession>A0A2P6RQH6</accession>
<keyword evidence="1" id="KW-0489">Methyltransferase</keyword>
<sequence length="94" mass="10134">MVHNRCLHISESRSASSCYLGAFKLNHPEALVFINNCNVISRAVMKKCGDADDSISTTDAAELAASLDEKVKNDLPLPGQVDFINGGPSQHVCF</sequence>
<dbReference type="InterPro" id="IPR050390">
    <property type="entry name" value="C5-Methyltransferase"/>
</dbReference>
<dbReference type="GO" id="GO:0003677">
    <property type="term" value="F:DNA binding"/>
    <property type="evidence" value="ECO:0007669"/>
    <property type="project" value="TreeGrafter"/>
</dbReference>
<comment type="caution">
    <text evidence="1">The sequence shown here is derived from an EMBL/GenBank/DDBJ whole genome shotgun (WGS) entry which is preliminary data.</text>
</comment>
<evidence type="ECO:0000313" key="2">
    <source>
        <dbReference type="Proteomes" id="UP000238479"/>
    </source>
</evidence>
<dbReference type="Gene3D" id="3.40.50.150">
    <property type="entry name" value="Vaccinia Virus protein VP39"/>
    <property type="match status" value="1"/>
</dbReference>
<evidence type="ECO:0000313" key="1">
    <source>
        <dbReference type="EMBL" id="PRQ48688.1"/>
    </source>
</evidence>
<keyword evidence="2" id="KW-1185">Reference proteome</keyword>
<keyword evidence="1" id="KW-0808">Transferase</keyword>